<organism evidence="2 3">
    <name type="scientific">Parasitella parasitica</name>
    <dbReference type="NCBI Taxonomy" id="35722"/>
    <lineage>
        <taxon>Eukaryota</taxon>
        <taxon>Fungi</taxon>
        <taxon>Fungi incertae sedis</taxon>
        <taxon>Mucoromycota</taxon>
        <taxon>Mucoromycotina</taxon>
        <taxon>Mucoromycetes</taxon>
        <taxon>Mucorales</taxon>
        <taxon>Mucorineae</taxon>
        <taxon>Mucoraceae</taxon>
        <taxon>Parasitella</taxon>
    </lineage>
</organism>
<feature type="domain" description="F-box" evidence="1">
    <location>
        <begin position="343"/>
        <end position="390"/>
    </location>
</feature>
<dbReference type="SUPFAM" id="SSF81383">
    <property type="entry name" value="F-box domain"/>
    <property type="match status" value="1"/>
</dbReference>
<dbReference type="Gene3D" id="1.20.1280.50">
    <property type="match status" value="1"/>
</dbReference>
<dbReference type="Gene3D" id="3.80.10.10">
    <property type="entry name" value="Ribonuclease Inhibitor"/>
    <property type="match status" value="1"/>
</dbReference>
<evidence type="ECO:0000259" key="1">
    <source>
        <dbReference type="PROSITE" id="PS50181"/>
    </source>
</evidence>
<dbReference type="InterPro" id="IPR006553">
    <property type="entry name" value="Leu-rich_rpt_Cys-con_subtyp"/>
</dbReference>
<dbReference type="SMART" id="SM00367">
    <property type="entry name" value="LRR_CC"/>
    <property type="match status" value="4"/>
</dbReference>
<accession>A0A0B7N7G0</accession>
<evidence type="ECO:0000313" key="2">
    <source>
        <dbReference type="EMBL" id="CEP11353.1"/>
    </source>
</evidence>
<dbReference type="EMBL" id="LN726018">
    <property type="protein sequence ID" value="CEP11353.1"/>
    <property type="molecule type" value="Genomic_DNA"/>
</dbReference>
<reference evidence="2 3" key="1">
    <citation type="submission" date="2014-09" db="EMBL/GenBank/DDBJ databases">
        <authorList>
            <person name="Ellenberger Sabrina"/>
        </authorList>
    </citation>
    <scope>NUCLEOTIDE SEQUENCE [LARGE SCALE GENOMIC DNA]</scope>
    <source>
        <strain evidence="2 3">CBS 412.66</strain>
    </source>
</reference>
<keyword evidence="3" id="KW-1185">Reference proteome</keyword>
<sequence length="795" mass="91835">MRQATCFMATDIPNHLLEDEELAIFNTNYQTTTYFPCCPSFFIFPSELVPEKNPTLTQISHYFHHPGALSNAILPTFGSDLLALTLNPYDVLTSSVARLIVAKCPRLRYLVVPAVKAEGLWMLLRWCHTLAAIVVGYDSIPFDEDEEQQDEQDEVNDDELGVLPGELAQQHQHHLQYDSSTNRHILTEIENERAVETVRHHKRVWCVHVNVVIHSQPQPCQSLQDVFDTAKNLWHRRNYTEAFRIFYELGERYEYNSSACAWYQIQCLLALGHWRQAILISLEQTKKCSSEQWHLIASDIYMSRCDYTLAWEILNRAPHSARVIHDRRLAYEGIQHAKCIRRNDILDILPYDVALNVFMCLDLSSLARCTRVSKRWRHCLVFSPHLWNELEFVKPAMHLPISTVNAYLSRLGRLSLTKLVIRHQQTDGDGILMALLAQQQCRRLKTLIISDMICTPALFFNALEYIGSTLYSFHWGGVSLRLNDIIDVLPRICTQLKCLRIQDCFTSLYDAQFHNGTLYRLESFGDRFPATFTDTLKTQSLLPYVETLELSAIHGFTVSHLASIVIRCPNLKKLVLYRCLVDIIPVLNILQTNCPKLQYFEYERNRYCQQFDMYQLSPSELDEKRYEPYFCKPQYPWKQVKIHLTHTLTDNVLENLLHGSKTALETLDLRGNTIISDQGLLCDTSMKNLKTLCLRECHGLTSRGLITLLAQSPLLEHVDLSHLDTIDDGVLQRLATCQNLHTLDLSYANLNVTSETFKHFIDQRMLTLKRLALDFTTIPKELLCYSMMKLKTSAI</sequence>
<dbReference type="SMART" id="SM00256">
    <property type="entry name" value="FBOX"/>
    <property type="match status" value="1"/>
</dbReference>
<dbReference type="InterPro" id="IPR032675">
    <property type="entry name" value="LRR_dom_sf"/>
</dbReference>
<dbReference type="OrthoDB" id="629492at2759"/>
<dbReference type="Proteomes" id="UP000054107">
    <property type="component" value="Unassembled WGS sequence"/>
</dbReference>
<evidence type="ECO:0000313" key="3">
    <source>
        <dbReference type="Proteomes" id="UP000054107"/>
    </source>
</evidence>
<proteinExistence type="predicted"/>
<dbReference type="GO" id="GO:0019005">
    <property type="term" value="C:SCF ubiquitin ligase complex"/>
    <property type="evidence" value="ECO:0007669"/>
    <property type="project" value="TreeGrafter"/>
</dbReference>
<protein>
    <recommendedName>
        <fullName evidence="1">F-box domain-containing protein</fullName>
    </recommendedName>
</protein>
<dbReference type="InterPro" id="IPR001810">
    <property type="entry name" value="F-box_dom"/>
</dbReference>
<dbReference type="Pfam" id="PF12937">
    <property type="entry name" value="F-box-like"/>
    <property type="match status" value="1"/>
</dbReference>
<dbReference type="SUPFAM" id="SSF52047">
    <property type="entry name" value="RNI-like"/>
    <property type="match status" value="1"/>
</dbReference>
<name>A0A0B7N7G0_9FUNG</name>
<dbReference type="PROSITE" id="PS50181">
    <property type="entry name" value="FBOX"/>
    <property type="match status" value="1"/>
</dbReference>
<dbReference type="PANTHER" id="PTHR13318">
    <property type="entry name" value="PARTNER OF PAIRED, ISOFORM B-RELATED"/>
    <property type="match status" value="1"/>
</dbReference>
<dbReference type="InterPro" id="IPR036047">
    <property type="entry name" value="F-box-like_dom_sf"/>
</dbReference>
<gene>
    <name evidence="2" type="primary">PARPA_05178.1 scaffold 16505</name>
</gene>
<dbReference type="AlphaFoldDB" id="A0A0B7N7G0"/>
<dbReference type="STRING" id="35722.A0A0B7N7G0"/>
<dbReference type="GO" id="GO:0031146">
    <property type="term" value="P:SCF-dependent proteasomal ubiquitin-dependent protein catabolic process"/>
    <property type="evidence" value="ECO:0007669"/>
    <property type="project" value="TreeGrafter"/>
</dbReference>